<reference evidence="2 3" key="1">
    <citation type="journal article" date="2012" name="J. Bacteriol.">
        <title>Draft Genome Sequence of Oceaniovalibus guishaninsula JLT2003T.</title>
        <authorList>
            <person name="Tang K."/>
            <person name="Liu K."/>
            <person name="Jiao N."/>
        </authorList>
    </citation>
    <scope>NUCLEOTIDE SEQUENCE [LARGE SCALE GENOMIC DNA]</scope>
    <source>
        <strain evidence="2 3">JLT2003</strain>
    </source>
</reference>
<dbReference type="Gene3D" id="2.60.120.10">
    <property type="entry name" value="Jelly Rolls"/>
    <property type="match status" value="1"/>
</dbReference>
<dbReference type="eggNOG" id="COG0662">
    <property type="taxonomic scope" value="Bacteria"/>
</dbReference>
<feature type="domain" description="Cupin type-2" evidence="1">
    <location>
        <begin position="52"/>
        <end position="113"/>
    </location>
</feature>
<accession>K2HR19</accession>
<name>K2HR19_9RHOB</name>
<dbReference type="InterPro" id="IPR013096">
    <property type="entry name" value="Cupin_2"/>
</dbReference>
<dbReference type="AlphaFoldDB" id="K2HR19"/>
<dbReference type="RefSeq" id="WP_007426027.1">
    <property type="nucleotide sequence ID" value="NZ_AMGO01000011.1"/>
</dbReference>
<sequence length="139" mass="14411">MTPVGKSVPAGFAVDAASCPDKGGDPAFGSVLWRTLVSADRTPSAGMVAGMAILGPGGTLNAHRHSPPEIYFGIEGNGVVLIDGARHLISSGVAVYIPGDAEHSAVAGQGGLRFFYVFPADRFDEVDYRFSPPRDPAVI</sequence>
<keyword evidence="3" id="KW-1185">Reference proteome</keyword>
<evidence type="ECO:0000259" key="1">
    <source>
        <dbReference type="Pfam" id="PF07883"/>
    </source>
</evidence>
<dbReference type="STRING" id="1231392.OCGS_0874"/>
<proteinExistence type="predicted"/>
<dbReference type="InterPro" id="IPR014710">
    <property type="entry name" value="RmlC-like_jellyroll"/>
</dbReference>
<evidence type="ECO:0000313" key="3">
    <source>
        <dbReference type="Proteomes" id="UP000006765"/>
    </source>
</evidence>
<dbReference type="InterPro" id="IPR011051">
    <property type="entry name" value="RmlC_Cupin_sf"/>
</dbReference>
<organism evidence="2 3">
    <name type="scientific">Oceaniovalibus guishaninsula JLT2003</name>
    <dbReference type="NCBI Taxonomy" id="1231392"/>
    <lineage>
        <taxon>Bacteria</taxon>
        <taxon>Pseudomonadati</taxon>
        <taxon>Pseudomonadota</taxon>
        <taxon>Alphaproteobacteria</taxon>
        <taxon>Rhodobacterales</taxon>
        <taxon>Roseobacteraceae</taxon>
        <taxon>Oceaniovalibus</taxon>
    </lineage>
</organism>
<dbReference type="Proteomes" id="UP000006765">
    <property type="component" value="Unassembled WGS sequence"/>
</dbReference>
<dbReference type="SUPFAM" id="SSF51182">
    <property type="entry name" value="RmlC-like cupins"/>
    <property type="match status" value="1"/>
</dbReference>
<evidence type="ECO:0000313" key="2">
    <source>
        <dbReference type="EMBL" id="EKE45179.1"/>
    </source>
</evidence>
<protein>
    <recommendedName>
        <fullName evidence="1">Cupin type-2 domain-containing protein</fullName>
    </recommendedName>
</protein>
<dbReference type="EMBL" id="AMGO01000011">
    <property type="protein sequence ID" value="EKE45179.1"/>
    <property type="molecule type" value="Genomic_DNA"/>
</dbReference>
<gene>
    <name evidence="2" type="ORF">OCGS_0874</name>
</gene>
<dbReference type="Pfam" id="PF07883">
    <property type="entry name" value="Cupin_2"/>
    <property type="match status" value="1"/>
</dbReference>
<comment type="caution">
    <text evidence="2">The sequence shown here is derived from an EMBL/GenBank/DDBJ whole genome shotgun (WGS) entry which is preliminary data.</text>
</comment>